<evidence type="ECO:0000313" key="3">
    <source>
        <dbReference type="EMBL" id="MTI27388.1"/>
    </source>
</evidence>
<keyword evidence="4" id="KW-1185">Reference proteome</keyword>
<evidence type="ECO:0000313" key="4">
    <source>
        <dbReference type="Proteomes" id="UP000798808"/>
    </source>
</evidence>
<feature type="chain" id="PRO_5046481876" evidence="2">
    <location>
        <begin position="19"/>
        <end position="239"/>
    </location>
</feature>
<dbReference type="Gene3D" id="1.25.40.10">
    <property type="entry name" value="Tetratricopeptide repeat domain"/>
    <property type="match status" value="2"/>
</dbReference>
<dbReference type="InterPro" id="IPR011990">
    <property type="entry name" value="TPR-like_helical_dom_sf"/>
</dbReference>
<sequence length="239" mass="27625">MTRIFISVFTLLSTTLFAQQITPAKWEELSKTNSRLLPKYGLLPKTEQQKESDAVFIEQVMKQEQFNGNRTAASNHMIDLGFNYLYRGDVKTAMYRFNQAYLLDSLNNDIYWGYAAVYMTIGDYEKAKKQYKTGLAENPESTHLLTDYGTYHMAQYYTLQPVDEGAALARLDSAVTYMQKSYALDPQDQNTLFKLSIVYWIKGDCNNAWKYYDKCAVLGGRPITEAYTKDLNKKCKRKK</sequence>
<dbReference type="PROSITE" id="PS50005">
    <property type="entry name" value="TPR"/>
    <property type="match status" value="1"/>
</dbReference>
<proteinExistence type="predicted"/>
<dbReference type="EMBL" id="SMLW01000625">
    <property type="protein sequence ID" value="MTI27388.1"/>
    <property type="molecule type" value="Genomic_DNA"/>
</dbReference>
<dbReference type="InterPro" id="IPR019734">
    <property type="entry name" value="TPR_rpt"/>
</dbReference>
<keyword evidence="2" id="KW-0732">Signal</keyword>
<comment type="caution">
    <text evidence="3">The sequence shown here is derived from an EMBL/GenBank/DDBJ whole genome shotgun (WGS) entry which is preliminary data.</text>
</comment>
<dbReference type="Proteomes" id="UP000798808">
    <property type="component" value="Unassembled WGS sequence"/>
</dbReference>
<organism evidence="3 4">
    <name type="scientific">Fulvivirga kasyanovii</name>
    <dbReference type="NCBI Taxonomy" id="396812"/>
    <lineage>
        <taxon>Bacteria</taxon>
        <taxon>Pseudomonadati</taxon>
        <taxon>Bacteroidota</taxon>
        <taxon>Cytophagia</taxon>
        <taxon>Cytophagales</taxon>
        <taxon>Fulvivirgaceae</taxon>
        <taxon>Fulvivirga</taxon>
    </lineage>
</organism>
<feature type="signal peptide" evidence="2">
    <location>
        <begin position="1"/>
        <end position="18"/>
    </location>
</feature>
<name>A0ABW9RTR1_9BACT</name>
<evidence type="ECO:0000256" key="1">
    <source>
        <dbReference type="PROSITE-ProRule" id="PRU00339"/>
    </source>
</evidence>
<reference evidence="3 4" key="1">
    <citation type="submission" date="2019-02" db="EMBL/GenBank/DDBJ databases">
        <authorList>
            <person name="Goldberg S.R."/>
            <person name="Haltli B.A."/>
            <person name="Correa H."/>
            <person name="Russell K.G."/>
        </authorList>
    </citation>
    <scope>NUCLEOTIDE SEQUENCE [LARGE SCALE GENOMIC DNA]</scope>
    <source>
        <strain evidence="3 4">JCM 16186</strain>
    </source>
</reference>
<feature type="repeat" description="TPR" evidence="1">
    <location>
        <begin position="108"/>
        <end position="141"/>
    </location>
</feature>
<gene>
    <name evidence="3" type="ORF">E1163_20700</name>
</gene>
<dbReference type="Pfam" id="PF14559">
    <property type="entry name" value="TPR_19"/>
    <property type="match status" value="1"/>
</dbReference>
<accession>A0ABW9RTR1</accession>
<protein>
    <submittedName>
        <fullName evidence="3">Tetratricopeptide repeat protein</fullName>
    </submittedName>
</protein>
<dbReference type="RefSeq" id="WP_155174389.1">
    <property type="nucleotide sequence ID" value="NZ_BAAAFL010000068.1"/>
</dbReference>
<evidence type="ECO:0000256" key="2">
    <source>
        <dbReference type="SAM" id="SignalP"/>
    </source>
</evidence>
<keyword evidence="1" id="KW-0802">TPR repeat</keyword>
<dbReference type="SUPFAM" id="SSF48452">
    <property type="entry name" value="TPR-like"/>
    <property type="match status" value="1"/>
</dbReference>